<keyword evidence="2" id="KW-1185">Reference proteome</keyword>
<proteinExistence type="predicted"/>
<dbReference type="EMBL" id="KZ826043">
    <property type="protein sequence ID" value="PYH89199.1"/>
    <property type="molecule type" value="Genomic_DNA"/>
</dbReference>
<protein>
    <submittedName>
        <fullName evidence="1">Uncharacterized protein</fullName>
    </submittedName>
</protein>
<accession>A0A319CX07</accession>
<sequence>MLMAMYSLAHAKWGWGMCAGGICALRTVNLVSDFPVADHYSAILRDHSEPAMTALGALSPLLAGRPEQRPAPDTRTPCIRNSRQPCEVFNLRQSETALAGRPTHSAAA</sequence>
<organism evidence="1 2">
    <name type="scientific">Aspergillus ellipticus CBS 707.79</name>
    <dbReference type="NCBI Taxonomy" id="1448320"/>
    <lineage>
        <taxon>Eukaryota</taxon>
        <taxon>Fungi</taxon>
        <taxon>Dikarya</taxon>
        <taxon>Ascomycota</taxon>
        <taxon>Pezizomycotina</taxon>
        <taxon>Eurotiomycetes</taxon>
        <taxon>Eurotiomycetidae</taxon>
        <taxon>Eurotiales</taxon>
        <taxon>Aspergillaceae</taxon>
        <taxon>Aspergillus</taxon>
        <taxon>Aspergillus subgen. Circumdati</taxon>
    </lineage>
</organism>
<evidence type="ECO:0000313" key="1">
    <source>
        <dbReference type="EMBL" id="PYH89199.1"/>
    </source>
</evidence>
<dbReference type="Proteomes" id="UP000247810">
    <property type="component" value="Unassembled WGS sequence"/>
</dbReference>
<dbReference type="VEuPathDB" id="FungiDB:BO71DRAFT_113494"/>
<reference evidence="1 2" key="1">
    <citation type="submission" date="2018-02" db="EMBL/GenBank/DDBJ databases">
        <title>The genomes of Aspergillus section Nigri reveals drivers in fungal speciation.</title>
        <authorList>
            <consortium name="DOE Joint Genome Institute"/>
            <person name="Vesth T.C."/>
            <person name="Nybo J."/>
            <person name="Theobald S."/>
            <person name="Brandl J."/>
            <person name="Frisvad J.C."/>
            <person name="Nielsen K.F."/>
            <person name="Lyhne E.K."/>
            <person name="Kogle M.E."/>
            <person name="Kuo A."/>
            <person name="Riley R."/>
            <person name="Clum A."/>
            <person name="Nolan M."/>
            <person name="Lipzen A."/>
            <person name="Salamov A."/>
            <person name="Henrissat B."/>
            <person name="Wiebenga A."/>
            <person name="De vries R.P."/>
            <person name="Grigoriev I.V."/>
            <person name="Mortensen U.H."/>
            <person name="Andersen M.R."/>
            <person name="Baker S.E."/>
        </authorList>
    </citation>
    <scope>NUCLEOTIDE SEQUENCE [LARGE SCALE GENOMIC DNA]</scope>
    <source>
        <strain evidence="1 2">CBS 707.79</strain>
    </source>
</reference>
<gene>
    <name evidence="1" type="ORF">BO71DRAFT_113494</name>
</gene>
<name>A0A319CX07_9EURO</name>
<dbReference type="AlphaFoldDB" id="A0A319CX07"/>
<evidence type="ECO:0000313" key="2">
    <source>
        <dbReference type="Proteomes" id="UP000247810"/>
    </source>
</evidence>